<evidence type="ECO:0008006" key="3">
    <source>
        <dbReference type="Google" id="ProtNLM"/>
    </source>
</evidence>
<proteinExistence type="predicted"/>
<keyword evidence="2" id="KW-1185">Reference proteome</keyword>
<evidence type="ECO:0000313" key="1">
    <source>
        <dbReference type="EMBL" id="MFC0717037.1"/>
    </source>
</evidence>
<reference evidence="1 2" key="1">
    <citation type="submission" date="2024-09" db="EMBL/GenBank/DDBJ databases">
        <authorList>
            <person name="Sun Q."/>
            <person name="Mori K."/>
        </authorList>
    </citation>
    <scope>NUCLEOTIDE SEQUENCE [LARGE SCALE GENOMIC DNA]</scope>
    <source>
        <strain evidence="1 2">KCTC 52403</strain>
    </source>
</reference>
<evidence type="ECO:0000313" key="2">
    <source>
        <dbReference type="Proteomes" id="UP001589898"/>
    </source>
</evidence>
<accession>A0ABV6SUB7</accession>
<dbReference type="EMBL" id="JBHLTF010000009">
    <property type="protein sequence ID" value="MFC0717037.1"/>
    <property type="molecule type" value="Genomic_DNA"/>
</dbReference>
<gene>
    <name evidence="1" type="ORF">ACFFFU_04610</name>
</gene>
<protein>
    <recommendedName>
        <fullName evidence="3">N-acetylmuramoyl-L-alanine amidase</fullName>
    </recommendedName>
</protein>
<dbReference type="RefSeq" id="WP_189496521.1">
    <property type="nucleotide sequence ID" value="NZ_BMZT01000005.1"/>
</dbReference>
<name>A0ABV6SUB7_9GAMM</name>
<organism evidence="1 2">
    <name type="scientific">Luteimonas padinae</name>
    <dbReference type="NCBI Taxonomy" id="1714359"/>
    <lineage>
        <taxon>Bacteria</taxon>
        <taxon>Pseudomonadati</taxon>
        <taxon>Pseudomonadota</taxon>
        <taxon>Gammaproteobacteria</taxon>
        <taxon>Lysobacterales</taxon>
        <taxon>Lysobacteraceae</taxon>
        <taxon>Luteimonas</taxon>
    </lineage>
</organism>
<comment type="caution">
    <text evidence="1">The sequence shown here is derived from an EMBL/GenBank/DDBJ whole genome shotgun (WGS) entry which is preliminary data.</text>
</comment>
<sequence>MLFVGAATAATFGDWRLATGDWRLATGGWRFAAGGSLQVAAVAAPTGRFPA</sequence>
<dbReference type="Proteomes" id="UP001589898">
    <property type="component" value="Unassembled WGS sequence"/>
</dbReference>